<evidence type="ECO:0000313" key="4">
    <source>
        <dbReference type="Proteomes" id="UP000002215"/>
    </source>
</evidence>
<feature type="transmembrane region" description="Helical" evidence="2">
    <location>
        <begin position="762"/>
        <end position="779"/>
    </location>
</feature>
<feature type="transmembrane region" description="Helical" evidence="2">
    <location>
        <begin position="330"/>
        <end position="349"/>
    </location>
</feature>
<feature type="transmembrane region" description="Helical" evidence="2">
    <location>
        <begin position="388"/>
        <end position="409"/>
    </location>
</feature>
<dbReference type="KEGG" id="cpi:Cpin_2238"/>
<dbReference type="AlphaFoldDB" id="A0A979G2R4"/>
<feature type="region of interest" description="Disordered" evidence="1">
    <location>
        <begin position="41"/>
        <end position="60"/>
    </location>
</feature>
<dbReference type="Pfam" id="PF10101">
    <property type="entry name" value="DUF2339"/>
    <property type="match status" value="1"/>
</dbReference>
<protein>
    <submittedName>
        <fullName evidence="3">Membrane protein</fullName>
    </submittedName>
</protein>
<feature type="transmembrane region" description="Helical" evidence="2">
    <location>
        <begin position="415"/>
        <end position="433"/>
    </location>
</feature>
<accession>A0A979G2R4</accession>
<evidence type="ECO:0000256" key="1">
    <source>
        <dbReference type="SAM" id="MobiDB-lite"/>
    </source>
</evidence>
<feature type="transmembrane region" description="Helical" evidence="2">
    <location>
        <begin position="305"/>
        <end position="323"/>
    </location>
</feature>
<dbReference type="InterPro" id="IPR019286">
    <property type="entry name" value="DUF2339_TM"/>
</dbReference>
<reference evidence="3 4" key="2">
    <citation type="journal article" date="2010" name="Stand. Genomic Sci.">
        <title>Complete genome sequence of Chitinophaga pinensis type strain (UQM 2034).</title>
        <authorList>
            <person name="Glavina Del Rio T."/>
            <person name="Abt B."/>
            <person name="Spring S."/>
            <person name="Lapidus A."/>
            <person name="Nolan M."/>
            <person name="Tice H."/>
            <person name="Copeland A."/>
            <person name="Cheng J.F."/>
            <person name="Chen F."/>
            <person name="Bruce D."/>
            <person name="Goodwin L."/>
            <person name="Pitluck S."/>
            <person name="Ivanova N."/>
            <person name="Mavromatis K."/>
            <person name="Mikhailova N."/>
            <person name="Pati A."/>
            <person name="Chen A."/>
            <person name="Palaniappan K."/>
            <person name="Land M."/>
            <person name="Hauser L."/>
            <person name="Chang Y.J."/>
            <person name="Jeffries C.D."/>
            <person name="Chain P."/>
            <person name="Saunders E."/>
            <person name="Detter J.C."/>
            <person name="Brettin T."/>
            <person name="Rohde M."/>
            <person name="Goker M."/>
            <person name="Bristow J."/>
            <person name="Eisen J.A."/>
            <person name="Markowitz V."/>
            <person name="Hugenholtz P."/>
            <person name="Kyrpides N.C."/>
            <person name="Klenk H.P."/>
            <person name="Lucas S."/>
        </authorList>
    </citation>
    <scope>NUCLEOTIDE SEQUENCE [LARGE SCALE GENOMIC DNA]</scope>
    <source>
        <strain evidence="4">ATCC 43595 / DSM 2588 / LMG 13176 / NBRC 15968 / NCIMB 11800 / UQM 2034</strain>
    </source>
</reference>
<dbReference type="PANTHER" id="PTHR38434:SF1">
    <property type="entry name" value="BLL2549 PROTEIN"/>
    <property type="match status" value="1"/>
</dbReference>
<dbReference type="Proteomes" id="UP000002215">
    <property type="component" value="Chromosome"/>
</dbReference>
<feature type="transmembrane region" description="Helical" evidence="2">
    <location>
        <begin position="445"/>
        <end position="463"/>
    </location>
</feature>
<keyword evidence="2" id="KW-1133">Transmembrane helix</keyword>
<gene>
    <name evidence="3" type="ordered locus">Cpin_2238</name>
</gene>
<feature type="transmembrane region" description="Helical" evidence="2">
    <location>
        <begin position="700"/>
        <end position="725"/>
    </location>
</feature>
<evidence type="ECO:0000313" key="3">
    <source>
        <dbReference type="EMBL" id="ACU59729.1"/>
    </source>
</evidence>
<name>A0A979G2R4_CHIPD</name>
<feature type="transmembrane region" description="Helical" evidence="2">
    <location>
        <begin position="668"/>
        <end position="688"/>
    </location>
</feature>
<feature type="transmembrane region" description="Helical" evidence="2">
    <location>
        <begin position="791"/>
        <end position="808"/>
    </location>
</feature>
<keyword evidence="2" id="KW-0472">Membrane</keyword>
<feature type="transmembrane region" description="Helical" evidence="2">
    <location>
        <begin position="170"/>
        <end position="191"/>
    </location>
</feature>
<feature type="transmembrane region" description="Helical" evidence="2">
    <location>
        <begin position="625"/>
        <end position="648"/>
    </location>
</feature>
<sequence length="824" mass="92286">MAVITFILLIVILIIVINTGNSLKSKLVELEYKLERLLRQQQETGPSSPHEEYAPRRDWDRQAAVRPEPKPYIPPPIVEDVPLPPPPPVTTTPVIDIPATPEPEPAATPALEAAFTAYEGALSGNEQTGTADISGVSEQAAAFTPAAPAEPKPSFWEKNPDLEKFIGENLFNKIGIAILVIGIGFFLKYAIDNNWINETGRTFIGILCGGILIGVAHRLRKTFNAFSSVLVGGGVAVLYFSITIAFQQYHLISQTLAFIMMILITAFTVVLSLSYDRKELAVFAILGGFSSPLLISTGAGNAAVLFTYILILNVGMLILAYYKKWNIVNIISYAATIILFGSWLLVGAVKQATPPFITALVFATLFYIIFFLMNVVNNLKQRIQFKATEIIILLSNTFLYYAAGMLILHHMHHEILQGLFTACIAIFNFIFAYSLYRNQHADKNLIYLLIGLTLSFLSLAAPVQLNGNHITLFWAAEAVLLLWLFQRSRLPLMKYAACIVFVLMTVSLLMDWEQVYGDLRYAQSRNMWPILNQGFITGAVCIAAVFMIRQLLKKETAENFLPETPVSAVRYAFGLLAVVLIYTTGILELYYQTDVHWPAINPICSGIYNYIFLAFVLYRSRKEHAFLQLSSIILSAIALIVFIVYYNWVIIDVRTAYLESHKPLVHFLLSYLLIAGLLTMLYQAYLTVKAADKKDAIHIFQWVATFVLLYVLSASLDHIVALTGIQHAELENTSQRIGYTILWGAFAFILIYLGFRWQSKQVRIISITLFALTLLKLFVFDLRNLSEGGKIAAFISLGILLLVISFMYQRLKKILLTDEDKTAS</sequence>
<dbReference type="EMBL" id="CP001699">
    <property type="protein sequence ID" value="ACU59729.1"/>
    <property type="molecule type" value="Genomic_DNA"/>
</dbReference>
<feature type="compositionally biased region" description="Basic and acidic residues" evidence="1">
    <location>
        <begin position="49"/>
        <end position="60"/>
    </location>
</feature>
<organism evidence="3 4">
    <name type="scientific">Chitinophaga pinensis (strain ATCC 43595 / DSM 2588 / LMG 13176 / NBRC 15968 / NCIMB 11800 / UQM 2034)</name>
    <dbReference type="NCBI Taxonomy" id="485918"/>
    <lineage>
        <taxon>Bacteria</taxon>
        <taxon>Pseudomonadati</taxon>
        <taxon>Bacteroidota</taxon>
        <taxon>Chitinophagia</taxon>
        <taxon>Chitinophagales</taxon>
        <taxon>Chitinophagaceae</taxon>
        <taxon>Chitinophaga</taxon>
    </lineage>
</organism>
<feature type="transmembrane region" description="Helical" evidence="2">
    <location>
        <begin position="226"/>
        <end position="246"/>
    </location>
</feature>
<feature type="transmembrane region" description="Helical" evidence="2">
    <location>
        <begin position="599"/>
        <end position="618"/>
    </location>
</feature>
<dbReference type="PANTHER" id="PTHR38434">
    <property type="entry name" value="BLL2549 PROTEIN"/>
    <property type="match status" value="1"/>
</dbReference>
<proteinExistence type="predicted"/>
<feature type="transmembrane region" description="Helical" evidence="2">
    <location>
        <begin position="737"/>
        <end position="755"/>
    </location>
</feature>
<evidence type="ECO:0000256" key="2">
    <source>
        <dbReference type="SAM" id="Phobius"/>
    </source>
</evidence>
<dbReference type="OrthoDB" id="666059at2"/>
<feature type="transmembrane region" description="Helical" evidence="2">
    <location>
        <begin position="252"/>
        <end position="273"/>
    </location>
</feature>
<feature type="transmembrane region" description="Helical" evidence="2">
    <location>
        <begin position="6"/>
        <end position="23"/>
    </location>
</feature>
<feature type="transmembrane region" description="Helical" evidence="2">
    <location>
        <begin position="469"/>
        <end position="485"/>
    </location>
</feature>
<feature type="transmembrane region" description="Helical" evidence="2">
    <location>
        <begin position="355"/>
        <end position="376"/>
    </location>
</feature>
<feature type="transmembrane region" description="Helical" evidence="2">
    <location>
        <begin position="203"/>
        <end position="219"/>
    </location>
</feature>
<reference evidence="4" key="1">
    <citation type="submission" date="2009-08" db="EMBL/GenBank/DDBJ databases">
        <title>The complete genome of Chitinophaga pinensis DSM 2588.</title>
        <authorList>
            <consortium name="US DOE Joint Genome Institute (JGI-PGF)"/>
            <person name="Lucas S."/>
            <person name="Copeland A."/>
            <person name="Lapidus A."/>
            <person name="Glavina del Rio T."/>
            <person name="Dalin E."/>
            <person name="Tice H."/>
            <person name="Bruce D."/>
            <person name="Goodwin L."/>
            <person name="Pitluck S."/>
            <person name="Kyrpides N."/>
            <person name="Mavromatis K."/>
            <person name="Ivanova N."/>
            <person name="Mikhailova N."/>
            <person name="Sims D."/>
            <person name="Meinche L."/>
            <person name="Brettin T."/>
            <person name="Detter J.C."/>
            <person name="Han C."/>
            <person name="Larimer F."/>
            <person name="Land M."/>
            <person name="Hauser L."/>
            <person name="Markowitz V."/>
            <person name="Cheng J.-F."/>
            <person name="Hugenholtz P."/>
            <person name="Woyke T."/>
            <person name="Wu D."/>
            <person name="Spring S."/>
            <person name="Klenk H.-P."/>
            <person name="Eisen J.A."/>
        </authorList>
    </citation>
    <scope>NUCLEOTIDE SEQUENCE [LARGE SCALE GENOMIC DNA]</scope>
    <source>
        <strain evidence="4">ATCC 43595 / DSM 2588 / LMG 13176 / NBRC 15968 / NCIMB 11800 / UQM 2034</strain>
    </source>
</reference>
<feature type="transmembrane region" description="Helical" evidence="2">
    <location>
        <begin position="530"/>
        <end position="548"/>
    </location>
</feature>
<feature type="transmembrane region" description="Helical" evidence="2">
    <location>
        <begin position="568"/>
        <end position="587"/>
    </location>
</feature>
<keyword evidence="2" id="KW-0812">Transmembrane</keyword>
<feature type="transmembrane region" description="Helical" evidence="2">
    <location>
        <begin position="492"/>
        <end position="510"/>
    </location>
</feature>
<feature type="transmembrane region" description="Helical" evidence="2">
    <location>
        <begin position="280"/>
        <end position="299"/>
    </location>
</feature>
<dbReference type="RefSeq" id="WP_012789905.1">
    <property type="nucleotide sequence ID" value="NC_013132.1"/>
</dbReference>